<evidence type="ECO:0000259" key="11">
    <source>
        <dbReference type="Pfam" id="PF06994"/>
    </source>
</evidence>
<evidence type="ECO:0000256" key="8">
    <source>
        <dbReference type="ARBA" id="ARBA00023249"/>
    </source>
</evidence>
<evidence type="ECO:0000256" key="4">
    <source>
        <dbReference type="ARBA" id="ARBA00011689"/>
    </source>
</evidence>
<feature type="domain" description="Involucrin N-terminal" evidence="12">
    <location>
        <begin position="1"/>
        <end position="69"/>
    </location>
</feature>
<evidence type="ECO:0000256" key="10">
    <source>
        <dbReference type="SAM" id="MobiDB-lite"/>
    </source>
</evidence>
<reference evidence="13" key="1">
    <citation type="submission" date="2025-08" db="UniProtKB">
        <authorList>
            <consortium name="Ensembl"/>
        </authorList>
    </citation>
    <scope>IDENTIFICATION</scope>
</reference>
<evidence type="ECO:0000313" key="14">
    <source>
        <dbReference type="Proteomes" id="UP000694725"/>
    </source>
</evidence>
<evidence type="ECO:0000256" key="1">
    <source>
        <dbReference type="ARBA" id="ARBA00003403"/>
    </source>
</evidence>
<feature type="region of interest" description="Disordered" evidence="10">
    <location>
        <begin position="263"/>
        <end position="284"/>
    </location>
</feature>
<keyword evidence="7" id="KW-0677">Repeat</keyword>
<dbReference type="Pfam" id="PF06994">
    <property type="entry name" value="Involucrin2"/>
    <property type="match status" value="1"/>
</dbReference>
<evidence type="ECO:0000256" key="7">
    <source>
        <dbReference type="ARBA" id="ARBA00022737"/>
    </source>
</evidence>
<dbReference type="PROSITE" id="PS00795">
    <property type="entry name" value="INVOLUCRIN"/>
    <property type="match status" value="1"/>
</dbReference>
<evidence type="ECO:0000256" key="5">
    <source>
        <dbReference type="ARBA" id="ARBA00015594"/>
    </source>
</evidence>
<comment type="subunit">
    <text evidence="4">Directly or indirectly cross-linked to cornifelin (CNFN).</text>
</comment>
<comment type="PTM">
    <text evidence="9">Substrate of transglutaminase.</text>
</comment>
<evidence type="ECO:0000256" key="3">
    <source>
        <dbReference type="ARBA" id="ARBA00005243"/>
    </source>
</evidence>
<evidence type="ECO:0000256" key="9">
    <source>
        <dbReference type="RuleBase" id="RU000533"/>
    </source>
</evidence>
<dbReference type="InterPro" id="IPR009733">
    <property type="entry name" value="Involucrin2"/>
</dbReference>
<evidence type="ECO:0000256" key="6">
    <source>
        <dbReference type="ARBA" id="ARBA00022490"/>
    </source>
</evidence>
<name>A0A8D1YFN2_PIG</name>
<feature type="domain" description="Involucrin 2" evidence="11">
    <location>
        <begin position="123"/>
        <end position="160"/>
    </location>
</feature>
<dbReference type="GO" id="GO:0005737">
    <property type="term" value="C:cytoplasm"/>
    <property type="evidence" value="ECO:0007669"/>
    <property type="project" value="UniProtKB-SubCell"/>
</dbReference>
<feature type="compositionally biased region" description="Low complexity" evidence="10">
    <location>
        <begin position="76"/>
        <end position="87"/>
    </location>
</feature>
<protein>
    <recommendedName>
        <fullName evidence="5 9">Involucrin</fullName>
    </recommendedName>
</protein>
<dbReference type="InterPro" id="IPR019571">
    <property type="entry name" value="Involucrin_N"/>
</dbReference>
<dbReference type="GO" id="GO:0031424">
    <property type="term" value="P:keratinization"/>
    <property type="evidence" value="ECO:0007669"/>
    <property type="project" value="UniProtKB-KW"/>
</dbReference>
<dbReference type="Proteomes" id="UP000694725">
    <property type="component" value="Unplaced"/>
</dbReference>
<evidence type="ECO:0000256" key="2">
    <source>
        <dbReference type="ARBA" id="ARBA00004496"/>
    </source>
</evidence>
<feature type="compositionally biased region" description="Polar residues" evidence="10">
    <location>
        <begin position="27"/>
        <end position="36"/>
    </location>
</feature>
<feature type="compositionally biased region" description="Low complexity" evidence="10">
    <location>
        <begin position="148"/>
        <end position="168"/>
    </location>
</feature>
<comment type="subcellular location">
    <subcellularLocation>
        <location evidence="2 9">Cytoplasm</location>
    </subcellularLocation>
</comment>
<dbReference type="InterPro" id="IPR019743">
    <property type="entry name" value="Involucrin_CS"/>
</dbReference>
<evidence type="ECO:0000259" key="12">
    <source>
        <dbReference type="Pfam" id="PF10583"/>
    </source>
</evidence>
<feature type="compositionally biased region" description="Basic and acidic residues" evidence="10">
    <location>
        <begin position="170"/>
        <end position="211"/>
    </location>
</feature>
<feature type="compositionally biased region" description="Basic and acidic residues" evidence="10">
    <location>
        <begin position="88"/>
        <end position="104"/>
    </location>
</feature>
<organism evidence="13 14">
    <name type="scientific">Sus scrofa</name>
    <name type="common">Pig</name>
    <dbReference type="NCBI Taxonomy" id="9823"/>
    <lineage>
        <taxon>Eukaryota</taxon>
        <taxon>Metazoa</taxon>
        <taxon>Chordata</taxon>
        <taxon>Craniata</taxon>
        <taxon>Vertebrata</taxon>
        <taxon>Euteleostomi</taxon>
        <taxon>Mammalia</taxon>
        <taxon>Eutheria</taxon>
        <taxon>Laurasiatheria</taxon>
        <taxon>Artiodactyla</taxon>
        <taxon>Suina</taxon>
        <taxon>Suidae</taxon>
        <taxon>Sus</taxon>
    </lineage>
</organism>
<accession>A0A8D1YFN2</accession>
<keyword evidence="6" id="KW-0963">Cytoplasm</keyword>
<dbReference type="Pfam" id="PF10583">
    <property type="entry name" value="Involucrin_N"/>
    <property type="match status" value="1"/>
</dbReference>
<sequence length="394" mass="44725">MSQQYTLPVTLPPALSQEPLKPVSPPADTQQEQVKQATPLPAPCQKMLSELPVEVPLEDAKKHTTLVKGVPEQECEPQPQEPQQQELHQQESQEQELHVDHHQQQQESQEQELHVDHQQQQQESQEQELHVDQQQQQQESQEQELHVDQQQQELQVQEVQQQQQQQQEQQEDHQKAEHLEQEEAQREQQLKGQLEQEKKGVDQHLDQELTKRDEHLEKKGEQLLEQQEKPLEPAEQQEGQLKQPVLIPAPGQVQETHPVQLLKGEVFNHPQYPRGPRKSRTNEERASGLTYLRSPAWVACLICEPAACPCPSVCLFDRAWGRGRGVIAQHPLPMSPVSASGARASIQGESDYSNSDCIPSIIAEPVSVTITQKINSGKPGTLYSLAFYPPSLTV</sequence>
<keyword evidence="8 9" id="KW-0417">Keratinization</keyword>
<dbReference type="GO" id="GO:0001533">
    <property type="term" value="C:cornified envelope"/>
    <property type="evidence" value="ECO:0007669"/>
    <property type="project" value="InterPro"/>
</dbReference>
<dbReference type="AlphaFoldDB" id="A0A8D1YFN2"/>
<dbReference type="Ensembl" id="ENSSSCT00065045213.1">
    <property type="protein sequence ID" value="ENSSSCP00065019374.1"/>
    <property type="gene ID" value="ENSSSCG00065033270.1"/>
</dbReference>
<proteinExistence type="inferred from homology"/>
<comment type="similarity">
    <text evidence="3 9">Belongs to the involucrin family.</text>
</comment>
<comment type="function">
    <text evidence="1 9">Part of the insoluble cornified cell envelope (CE) of stratified squamous epithelia.</text>
</comment>
<feature type="region of interest" description="Disordered" evidence="10">
    <location>
        <begin position="1"/>
        <end position="211"/>
    </location>
</feature>
<evidence type="ECO:0000313" key="13">
    <source>
        <dbReference type="Ensembl" id="ENSSSCP00065019374.1"/>
    </source>
</evidence>